<protein>
    <submittedName>
        <fullName evidence="1">Uncharacterized protein</fullName>
    </submittedName>
</protein>
<dbReference type="AlphaFoldDB" id="A0A336N5F9"/>
<evidence type="ECO:0000313" key="1">
    <source>
        <dbReference type="EMBL" id="SSY94808.1"/>
    </source>
</evidence>
<proteinExistence type="predicted"/>
<sequence>MKCAIAKHNPLILLQAVKHYQKSAQIFTFPSLYDDFEPYPIKEVVDVLKLKVSDLECAIDAHLLNESLKTSFYTTKKHLERMEKRLKEMTP</sequence>
<reference evidence="1 2" key="1">
    <citation type="submission" date="2018-06" db="EMBL/GenBank/DDBJ databases">
        <authorList>
            <consortium name="Pathogen Informatics"/>
            <person name="Doyle S."/>
        </authorList>
    </citation>
    <scope>NUCLEOTIDE SEQUENCE [LARGE SCALE GENOMIC DNA]</scope>
    <source>
        <strain evidence="1 2">NCTC5908</strain>
    </source>
</reference>
<gene>
    <name evidence="1" type="ORF">NCTC5908_01029</name>
</gene>
<dbReference type="GeneID" id="49634834"/>
<evidence type="ECO:0000313" key="2">
    <source>
        <dbReference type="Proteomes" id="UP000253728"/>
    </source>
</evidence>
<name>A0A336N5F9_AGGAP</name>
<accession>A0A336N5F9</accession>
<dbReference type="Proteomes" id="UP000253728">
    <property type="component" value="Unassembled WGS sequence"/>
</dbReference>
<dbReference type="EMBL" id="UFSP01000001">
    <property type="protein sequence ID" value="SSY94808.1"/>
    <property type="molecule type" value="Genomic_DNA"/>
</dbReference>
<organism evidence="1 2">
    <name type="scientific">Aggregatibacter aphrophilus</name>
    <name type="common">Haemophilus aphrophilus</name>
    <dbReference type="NCBI Taxonomy" id="732"/>
    <lineage>
        <taxon>Bacteria</taxon>
        <taxon>Pseudomonadati</taxon>
        <taxon>Pseudomonadota</taxon>
        <taxon>Gammaproteobacteria</taxon>
        <taxon>Pasteurellales</taxon>
        <taxon>Pasteurellaceae</taxon>
        <taxon>Aggregatibacter</taxon>
    </lineage>
</organism>
<dbReference type="RefSeq" id="WP_005703568.1">
    <property type="nucleotide sequence ID" value="NZ_MAQF01000027.1"/>
</dbReference>